<organism evidence="4 5">
    <name type="scientific">Haloferula helveola</name>
    <dbReference type="NCBI Taxonomy" id="490095"/>
    <lineage>
        <taxon>Bacteria</taxon>
        <taxon>Pseudomonadati</taxon>
        <taxon>Verrucomicrobiota</taxon>
        <taxon>Verrucomicrobiia</taxon>
        <taxon>Verrucomicrobiales</taxon>
        <taxon>Verrucomicrobiaceae</taxon>
        <taxon>Haloferula</taxon>
    </lineage>
</organism>
<proteinExistence type="predicted"/>
<dbReference type="Pfam" id="PF00005">
    <property type="entry name" value="ABC_tran"/>
    <property type="match status" value="1"/>
</dbReference>
<dbReference type="PANTHER" id="PTHR43423:SF1">
    <property type="entry name" value="ABC TRANSPORTER I FAMILY MEMBER 17"/>
    <property type="match status" value="1"/>
</dbReference>
<dbReference type="RefSeq" id="WP_338686377.1">
    <property type="nucleotide sequence ID" value="NZ_AP024702.1"/>
</dbReference>
<keyword evidence="1" id="KW-0547">Nucleotide-binding</keyword>
<dbReference type="InterPro" id="IPR003439">
    <property type="entry name" value="ABC_transporter-like_ATP-bd"/>
</dbReference>
<dbReference type="InterPro" id="IPR003593">
    <property type="entry name" value="AAA+_ATPase"/>
</dbReference>
<evidence type="ECO:0000313" key="5">
    <source>
        <dbReference type="Proteomes" id="UP001374893"/>
    </source>
</evidence>
<keyword evidence="2 4" id="KW-0067">ATP-binding</keyword>
<evidence type="ECO:0000256" key="1">
    <source>
        <dbReference type="ARBA" id="ARBA00022741"/>
    </source>
</evidence>
<reference evidence="4 5" key="1">
    <citation type="submission" date="2021-06" db="EMBL/GenBank/DDBJ databases">
        <title>Complete genome of Haloferula helveola possessing various polysaccharide degrading enzymes.</title>
        <authorList>
            <person name="Takami H."/>
            <person name="Huang C."/>
            <person name="Hamasaki K."/>
        </authorList>
    </citation>
    <scope>NUCLEOTIDE SEQUENCE [LARGE SCALE GENOMIC DNA]</scope>
    <source>
        <strain evidence="4 5">CN-1</strain>
    </source>
</reference>
<accession>A0ABM7RJG9</accession>
<feature type="domain" description="ABC transporter" evidence="3">
    <location>
        <begin position="18"/>
        <end position="256"/>
    </location>
</feature>
<dbReference type="EMBL" id="AP024702">
    <property type="protein sequence ID" value="BCX49676.1"/>
    <property type="molecule type" value="Genomic_DNA"/>
</dbReference>
<gene>
    <name evidence="4" type="primary">pstB</name>
    <name evidence="4" type="ORF">HAHE_35840</name>
</gene>
<dbReference type="Proteomes" id="UP001374893">
    <property type="component" value="Chromosome"/>
</dbReference>
<dbReference type="GO" id="GO:0005524">
    <property type="term" value="F:ATP binding"/>
    <property type="evidence" value="ECO:0007669"/>
    <property type="project" value="UniProtKB-KW"/>
</dbReference>
<dbReference type="SMART" id="SM00382">
    <property type="entry name" value="AAA"/>
    <property type="match status" value="1"/>
</dbReference>
<evidence type="ECO:0000313" key="4">
    <source>
        <dbReference type="EMBL" id="BCX49676.1"/>
    </source>
</evidence>
<evidence type="ECO:0000256" key="2">
    <source>
        <dbReference type="ARBA" id="ARBA00022840"/>
    </source>
</evidence>
<dbReference type="PANTHER" id="PTHR43423">
    <property type="entry name" value="ABC TRANSPORTER I FAMILY MEMBER 17"/>
    <property type="match status" value="1"/>
</dbReference>
<sequence length="267" mass="28779">MTEAEQVENWSEGQLPGIEFIDFRLRVGSHEVIRSATLAFEPGAVTGLLGPTGSGKTSLLRAIVGLEHFTGVVTRRSGDVRIGGLDIVRTRSDLRRLRSRVVMIPSAGAPFSFSVFDNVAAALREQCKNRAELRQRVSETLERCGLGDVPAGKPALALGHGQRRFLCVARALALRPAALLLDEPFDGLDPFESSRMEQLIASLAGRHTVVLATQHTERAAAVCSRMHLLIGGELVESGTTSQMLASPKDRRTEAYLSGRPAVASVES</sequence>
<dbReference type="PROSITE" id="PS50893">
    <property type="entry name" value="ABC_TRANSPORTER_2"/>
    <property type="match status" value="1"/>
</dbReference>
<dbReference type="Gene3D" id="3.40.50.300">
    <property type="entry name" value="P-loop containing nucleotide triphosphate hydrolases"/>
    <property type="match status" value="1"/>
</dbReference>
<evidence type="ECO:0000259" key="3">
    <source>
        <dbReference type="PROSITE" id="PS50893"/>
    </source>
</evidence>
<protein>
    <submittedName>
        <fullName evidence="4">Phosphate import ATP-binding protein PstB</fullName>
    </submittedName>
</protein>
<name>A0ABM7RJG9_9BACT</name>
<dbReference type="InterPro" id="IPR027417">
    <property type="entry name" value="P-loop_NTPase"/>
</dbReference>
<dbReference type="SUPFAM" id="SSF52540">
    <property type="entry name" value="P-loop containing nucleoside triphosphate hydrolases"/>
    <property type="match status" value="1"/>
</dbReference>
<keyword evidence="5" id="KW-1185">Reference proteome</keyword>